<evidence type="ECO:0000256" key="2">
    <source>
        <dbReference type="ARBA" id="ARBA00034247"/>
    </source>
</evidence>
<keyword evidence="6" id="KW-1185">Reference proteome</keyword>
<reference evidence="5 6" key="1">
    <citation type="submission" date="2019-06" db="EMBL/GenBank/DDBJ databases">
        <title>Sulfurimonas gotlandica sp. nov., a chemoautotrophic and psychrotolerant epsilonproteobacterium isolated from a pelagic redoxcline, and an emended description of the genus Sulfurimonas.</title>
        <authorList>
            <person name="Wang S."/>
            <person name="Jiang L."/>
            <person name="Shao Z."/>
        </authorList>
    </citation>
    <scope>NUCLEOTIDE SEQUENCE [LARGE SCALE GENOMIC DNA]</scope>
    <source>
        <strain evidence="5 6">S2-6</strain>
    </source>
</reference>
<dbReference type="KEGG" id="ssei:FJR45_03280"/>
<dbReference type="GO" id="GO:0052621">
    <property type="term" value="F:diguanylate cyclase activity"/>
    <property type="evidence" value="ECO:0007669"/>
    <property type="project" value="UniProtKB-EC"/>
</dbReference>
<dbReference type="PANTHER" id="PTHR45138:SF9">
    <property type="entry name" value="DIGUANYLATE CYCLASE DGCM-RELATED"/>
    <property type="match status" value="1"/>
</dbReference>
<dbReference type="Proteomes" id="UP000593719">
    <property type="component" value="Chromosome"/>
</dbReference>
<dbReference type="InterPro" id="IPR029787">
    <property type="entry name" value="Nucleotide_cyclase"/>
</dbReference>
<keyword evidence="3" id="KW-0175">Coiled coil</keyword>
<dbReference type="CDD" id="cd01949">
    <property type="entry name" value="GGDEF"/>
    <property type="match status" value="1"/>
</dbReference>
<organism evidence="5 6">
    <name type="scientific">Sulfurimonas sediminis</name>
    <dbReference type="NCBI Taxonomy" id="2590020"/>
    <lineage>
        <taxon>Bacteria</taxon>
        <taxon>Pseudomonadati</taxon>
        <taxon>Campylobacterota</taxon>
        <taxon>Epsilonproteobacteria</taxon>
        <taxon>Campylobacterales</taxon>
        <taxon>Sulfurimonadaceae</taxon>
        <taxon>Sulfurimonas</taxon>
    </lineage>
</organism>
<evidence type="ECO:0000259" key="4">
    <source>
        <dbReference type="PROSITE" id="PS50887"/>
    </source>
</evidence>
<feature type="coiled-coil region" evidence="3">
    <location>
        <begin position="326"/>
        <end position="360"/>
    </location>
</feature>
<evidence type="ECO:0000256" key="1">
    <source>
        <dbReference type="ARBA" id="ARBA00012528"/>
    </source>
</evidence>
<proteinExistence type="predicted"/>
<dbReference type="SMART" id="SM00267">
    <property type="entry name" value="GGDEF"/>
    <property type="match status" value="1"/>
</dbReference>
<feature type="domain" description="GGDEF" evidence="4">
    <location>
        <begin position="384"/>
        <end position="515"/>
    </location>
</feature>
<comment type="catalytic activity">
    <reaction evidence="2">
        <text>2 GTP = 3',3'-c-di-GMP + 2 diphosphate</text>
        <dbReference type="Rhea" id="RHEA:24898"/>
        <dbReference type="ChEBI" id="CHEBI:33019"/>
        <dbReference type="ChEBI" id="CHEBI:37565"/>
        <dbReference type="ChEBI" id="CHEBI:58805"/>
        <dbReference type="EC" id="2.7.7.65"/>
    </reaction>
</comment>
<dbReference type="InterPro" id="IPR043128">
    <property type="entry name" value="Rev_trsase/Diguanyl_cyclase"/>
</dbReference>
<protein>
    <recommendedName>
        <fullName evidence="1">diguanylate cyclase</fullName>
        <ecNumber evidence="1">2.7.7.65</ecNumber>
    </recommendedName>
</protein>
<gene>
    <name evidence="5" type="ORF">FJR45_03280</name>
</gene>
<dbReference type="PANTHER" id="PTHR45138">
    <property type="entry name" value="REGULATORY COMPONENTS OF SENSORY TRANSDUCTION SYSTEM"/>
    <property type="match status" value="1"/>
</dbReference>
<dbReference type="Pfam" id="PF00990">
    <property type="entry name" value="GGDEF"/>
    <property type="match status" value="1"/>
</dbReference>
<dbReference type="SUPFAM" id="SSF55073">
    <property type="entry name" value="Nucleotide cyclase"/>
    <property type="match status" value="1"/>
</dbReference>
<dbReference type="FunFam" id="3.30.70.270:FF:000001">
    <property type="entry name" value="Diguanylate cyclase domain protein"/>
    <property type="match status" value="1"/>
</dbReference>
<dbReference type="EC" id="2.7.7.65" evidence="1"/>
<name>A0A7M1B0F4_9BACT</name>
<accession>A0A7M1B0F4</accession>
<dbReference type="Gene3D" id="3.30.70.270">
    <property type="match status" value="1"/>
</dbReference>
<dbReference type="RefSeq" id="WP_193151335.1">
    <property type="nucleotide sequence ID" value="NZ_CP041235.1"/>
</dbReference>
<evidence type="ECO:0000313" key="6">
    <source>
        <dbReference type="Proteomes" id="UP000593719"/>
    </source>
</evidence>
<dbReference type="EMBL" id="CP041235">
    <property type="protein sequence ID" value="QOP43026.1"/>
    <property type="molecule type" value="Genomic_DNA"/>
</dbReference>
<dbReference type="InterPro" id="IPR000160">
    <property type="entry name" value="GGDEF_dom"/>
</dbReference>
<dbReference type="InterPro" id="IPR050469">
    <property type="entry name" value="Diguanylate_Cyclase"/>
</dbReference>
<evidence type="ECO:0000256" key="3">
    <source>
        <dbReference type="SAM" id="Coils"/>
    </source>
</evidence>
<dbReference type="PROSITE" id="PS50887">
    <property type="entry name" value="GGDEF"/>
    <property type="match status" value="1"/>
</dbReference>
<dbReference type="AlphaFoldDB" id="A0A7M1B0F4"/>
<evidence type="ECO:0000313" key="5">
    <source>
        <dbReference type="EMBL" id="QOP43026.1"/>
    </source>
</evidence>
<dbReference type="NCBIfam" id="TIGR00254">
    <property type="entry name" value="GGDEF"/>
    <property type="match status" value="1"/>
</dbReference>
<sequence>MTIQTIISKAVKRLKLEGKLLTPDFYAEAFCKEAQKANMQVEDCQHIDKFNAMLNKDLQKELKKYNIKTMHEFVRLLISKLNRTNPTQCSNLLESQTLLTKRILQVITVLHNKEASELAQKTLELIEHGAQPEQLDQFRQRWVNFLTTYDDAFLQKLKEYGDVDTRDLQKTIENLHLECVTAQENQSVNLQKISKLLIASFVPSIASSVNDTIATLSEKIQKNPELLEHESVENEIRSAISLRIALDKATVKEMVESIDGVLDKLSLRLIDMIESSDNSNAEIQKIKLELESYTEESTVNFALAHKKLFTIAVALEKNTHLLSKDLQGHSEEVKALSKKVRTLEKELEEAKQESKEDFLTKLYNKRALDEFLTMKEAEYKRYGHNFVIVMFDIDFFKKVNDTYGHEAGDAVLAAFAKILKKESRTVDIVGRFGGEEFLALLSETDLEGGVVFAQKVRQHVEKTRFVYKGKRIKVTVSAGVAQRNDHISLDATINSADEYLYKAKKEGRNRVEYKK</sequence>